<dbReference type="PANTHER" id="PTHR44129">
    <property type="entry name" value="WD REPEAT-CONTAINING PROTEIN POP1"/>
    <property type="match status" value="1"/>
</dbReference>
<sequence length="3305" mass="388546">MCYKLQIQKIIAKKILFKNEKILMILNSLITTSISKIRSLLFNQEVVDAAERRKDKNIDENFAFNLQTFTQIIVQKSLNFQDKMYQDEVLSAFQWFQNNKDQFHRLCHDESLITKNYDLIEKMSEQLMKQLTIYIKLSSFLFYSLLQICNDLFRIIFSYQLKNKERYMQEDIKQRFLGYILEIESQIKVEVINIWFNGVDFELQMIKTCIAHCRTNSEKSMELAISIMCGLMTSLSQLKPSDQLINSLIEGGKYLLLNFYDKQIQNPLQIYEIYYFFENLKWSILNQLKLGYSIQNIINQIKDGYLKYIKESKDWMIHHCWVNLISDLMCYRPIIHKNQLTNLLSQGTLDQAFWELLINKNLIIQLPYNKFAGKLKIFEEQNLILKKFRTLKLFQEFNQTNSSNLELLKALITQLKSFIDKIINDLEAVKQQVILCKSLLQNNNQIEIKIIKQDIIFFMCQIKQYSFLLKGLINEINLLVNKELLVNSIFQKILQGNCETLKENQTTLKQNILILIQEIEKKYETEFLNNLKIVSRFWIQICQFTTISHEELILHNLELQDSLEPKINQNIIIVNNINKYLDTFIVQISTINRNFLSILELQQFKCFIKEPISQRSIALQIIKQFNPNLILYLVNEIHEHFQEMLQQKLDIEKVFDIRHILKMVYSNLKIYKGLKMILKLHQRKLISIQTQLEGVFQNSSLEVERQCSNQNDIYKYIHLKIMDRKKQLQMLFKKHQNGEFTKDVQIDFNNITNQINKEKNEINNNDWLEHIKFDYILLLSNIQMKLEMMDLVQQNNIVIQQEIITLLDGKLQEINQVDKTKEILQKDQDQVQLNQEKQLKLQMKDLYDCESSFQMIENLINNSKKLKRIFQSHLLDTTSQQSQINQQLLNNLKNTFTASLNQTFIDLLQQTLKCQFIIKLQNQANIEYIPAITQIYNFNTLIIEDKVIQNSEIKVNKIQNMIMQFKNETKTNYKEGFFDIFQNSSYKVRELLVFNLIKLQSKVQEQTISEFCENLLKQIWIIEKHPSVRNLLKNEEMIMMQKKLLKTEMQAKLKQISQIETQLLLNENQDEMKLLLQQAYDNFEIYLDNITDMSQRLDISLIFLREISKDLKNIKSSIDQVLVQKMFKMMQEDQEERIFRNYQTQESRRFQCNSTRINQIKFIYRLQLRNMILSLEIRKLIALANQYDNFDGEVNEFLWSDYEKNKDIMLIKGKAGSGKSRASRNIEELIWNCDKFSPNWIPIYVSLPSLIDPNHNIIDQALESENYNFDKIQVREFKEAIINGNLKIVLILESYDEMKFNFIGTNLYQTNRLAQDLNIKASGLNVKIIITTRDEILNSIGYQTWFYGQSIDTLKEVEILPFSREQSSQYIKLYVQISIKRTIKKFYEFLKQLKSQNFQLDEFRLIWTQLENIINSIIQQQKNSEVLFSNQDAEQLIQKIQTVEFFSFINSNQMVFLKKELLQLWGEQMFVKVIQNINIFHLMSTPFMMEIIVYILPKMLQFYSSSNLIRDILQKKLYAKKSETKIEKYSSAQNFQRQNKIRIDEQKLEFEILEQFNSIIEDLDNQNFFESFSLANSIEFINYINLQHLIFTKFFLQHESFLLDLQDFSIYLAIDMSQRQITQVNYQQKGKLFIQQVEEERRIEVSWEDAYFSENQENFEYKGLLRKCMLINQKGGVYAFNHKSIQEYFVAKYLLNLFQKIFINEKQIVNETSLYKSSFNKDLFNLSQENYTGTLELLKPKITKIQKINQKLIQLALLSKIDSDCKYVRSASNSLFLLGYLKEHFENIDFSKMQLADTKLNGISFYKCNLNNTKFQNVSIDSCNFNCSKIENANWINMICKEKPSLFGHKSKINQIAFSEEGNNLISSSKDGVINLWQLQGNEEPKSVSLPNNEILLKFSKSNNLLVCLAENTIYLFNPNELSQIRYQTITNYEYQDLYLSYDSKYLAAETISNQIQFWQIQNLRQKQYSCQQKYISKGKNQILLGVLHSPKILNSQLLDIQEILEFPKQDSLINAITFSKDCKILVTGGENKKIEFWNIENLNQVYLLFSLCQQNRVEQISYSNDGKYFASRSDSSLKLYEEQQILDQQDFFRIQIPFQVGLIEISSNTQILAFCKKSSAIIQIWDIKNLHQNKMLCTFEEQKKNISCLKFRNDSLVLGSASQDKTICLWDLQKQRLIVKLEAHTDEVLDFGFSIDGTKMVSCSYDKTIIFWNLINLDKQQVQLQMQLPIQANKVMFWPNTQFVVSSICKQSKEIKLWDSNEFNLIQSLEIEEIFLDIHCSIDGEFMASLCENNILRLWKICEQSIKIDKKIKLNQCDSVSKIHLFNNQSIIVSGYHGYQLKIQEEGIIKILHCFNFVVHIYCMSVAQNQKFIVREAHQGVDITIIENQISRNIFNLANRCNDFQFSNDSSLIAVATSSGAFIKNIRTNQIILNLKQDESCISVCFIGQDQLAIGQRKCQFILYSIKDSQSTQKLTNIYLPCIPSKLLFIEQRQQMCIYSNKSYLILLNLSKLNEIQLVQVDKGNKSLDFVLDSSQLFLGVGFQNDIYFCSLSDTIQMEKVFQPQENLQLSLYKNFALNDSNIFTIVSKTSIYTQFDINSNVIQNQDLKFKYLTFLTFNYQQTQFITIEEYYEANKKKQKSSLIDFETSKTISCFEVIDDIKFHQSKKVVFSQDGLYFVSSYSDLLIKLWDAKTCKLLSMFKSNTPSIELIKISKRGIIAQTSEQTIKLWNLKALKQQQFEMDGHSDSVKSLCISSDGFQLVSGSNSEIIIWDLLKLKKIDTLLKGEQLPTSFCFSHNCQYFAALDDLQGIHIWKLNTKYIMEHFYILSCINLAFSFDSTQLICQQSNSKILILNIEQVCKQKKIQFQQNQNFTSRSIILSKHFLIKTNPLEVIQANKSELKYEEMQGIQLNKVGRIAFCINTMRLAIEDQNYSIIIWSIEKQKKESVLQDPSLENIKVQSMSFSGNSKLLFSFYHDKKIRVWDVSEKFMVIKVEDFWAHKEGPYSSIKEEKYVFISLENNFVWDSSITQIFCHYGEAIELENGQYQTQLSRYQVGFCEANNLLAIQFINTLNLYDVSQKKRELIAKLEGNFINNSFSSILVFSEDGNNLLSQGNNQTITMWDILDKNSIKVKLNLTQPVEALKFLFLDSQTIRIFSKSGEIIDKAISDFTEIGVVEDQKSNDSTNHKQLIEISRYIGKLENTNLQIFDAEEKQLKYTLSDFSSIITDIKFTPSGKQFILGMKDGSILLYSIDKQTLQDYELPVCYYKFAKSQLIQAFCCKISQSEFKTFENLEKLFYEKGAIK</sequence>
<feature type="repeat" description="WD" evidence="3">
    <location>
        <begin position="2007"/>
        <end position="2048"/>
    </location>
</feature>
<feature type="repeat" description="WD" evidence="3">
    <location>
        <begin position="2743"/>
        <end position="2783"/>
    </location>
</feature>
<feature type="repeat" description="WD" evidence="3">
    <location>
        <begin position="2182"/>
        <end position="2215"/>
    </location>
</feature>
<feature type="repeat" description="WD" evidence="3">
    <location>
        <begin position="1846"/>
        <end position="1887"/>
    </location>
</feature>
<dbReference type="PROSITE" id="PS00678">
    <property type="entry name" value="WD_REPEATS_1"/>
    <property type="match status" value="3"/>
</dbReference>
<evidence type="ECO:0000313" key="5">
    <source>
        <dbReference type="Proteomes" id="UP000689195"/>
    </source>
</evidence>
<dbReference type="Proteomes" id="UP000689195">
    <property type="component" value="Unassembled WGS sequence"/>
</dbReference>
<name>A0A8S1X4B2_9CILI</name>
<dbReference type="Pfam" id="PF00400">
    <property type="entry name" value="WD40"/>
    <property type="match status" value="6"/>
</dbReference>
<comment type="caution">
    <text evidence="4">The sequence shown here is derived from an EMBL/GenBank/DDBJ whole genome shotgun (WGS) entry which is preliminary data.</text>
</comment>
<dbReference type="OrthoDB" id="2443807at2759"/>
<feature type="repeat" description="WD" evidence="3">
    <location>
        <begin position="2960"/>
        <end position="2994"/>
    </location>
</feature>
<feature type="repeat" description="WD" evidence="3">
    <location>
        <begin position="2670"/>
        <end position="2701"/>
    </location>
</feature>
<dbReference type="PROSITE" id="PS50294">
    <property type="entry name" value="WD_REPEATS_REGION"/>
    <property type="match status" value="4"/>
</dbReference>
<accession>A0A8S1X4B2</accession>
<organism evidence="4 5">
    <name type="scientific">Paramecium pentaurelia</name>
    <dbReference type="NCBI Taxonomy" id="43138"/>
    <lineage>
        <taxon>Eukaryota</taxon>
        <taxon>Sar</taxon>
        <taxon>Alveolata</taxon>
        <taxon>Ciliophora</taxon>
        <taxon>Intramacronucleata</taxon>
        <taxon>Oligohymenophorea</taxon>
        <taxon>Peniculida</taxon>
        <taxon>Parameciidae</taxon>
        <taxon>Paramecium</taxon>
    </lineage>
</organism>
<dbReference type="InterPro" id="IPR001680">
    <property type="entry name" value="WD40_rpt"/>
</dbReference>
<proteinExistence type="predicted"/>
<dbReference type="InterPro" id="IPR019775">
    <property type="entry name" value="WD40_repeat_CS"/>
</dbReference>
<gene>
    <name evidence="4" type="ORF">PPENT_87.1.T1150009</name>
</gene>
<evidence type="ECO:0000313" key="4">
    <source>
        <dbReference type="EMBL" id="CAD8197248.1"/>
    </source>
</evidence>
<protein>
    <submittedName>
        <fullName evidence="4">Uncharacterized protein</fullName>
    </submittedName>
</protein>
<evidence type="ECO:0000256" key="3">
    <source>
        <dbReference type="PROSITE-ProRule" id="PRU00221"/>
    </source>
</evidence>
<dbReference type="EMBL" id="CAJJDO010000115">
    <property type="protein sequence ID" value="CAD8197248.1"/>
    <property type="molecule type" value="Genomic_DNA"/>
</dbReference>
<keyword evidence="1 3" id="KW-0853">WD repeat</keyword>
<feature type="repeat" description="WD" evidence="3">
    <location>
        <begin position="2140"/>
        <end position="2181"/>
    </location>
</feature>
<evidence type="ECO:0000256" key="2">
    <source>
        <dbReference type="ARBA" id="ARBA00022737"/>
    </source>
</evidence>
<dbReference type="SMART" id="SM00320">
    <property type="entry name" value="WD40"/>
    <property type="match status" value="14"/>
</dbReference>
<evidence type="ECO:0000256" key="1">
    <source>
        <dbReference type="ARBA" id="ARBA00022574"/>
    </source>
</evidence>
<keyword evidence="5" id="KW-1185">Reference proteome</keyword>
<keyword evidence="2" id="KW-0677">Repeat</keyword>
<dbReference type="InterPro" id="IPR050349">
    <property type="entry name" value="WD_LIS1/nudF_dynein_reg"/>
</dbReference>
<reference evidence="4" key="1">
    <citation type="submission" date="2021-01" db="EMBL/GenBank/DDBJ databases">
        <authorList>
            <consortium name="Genoscope - CEA"/>
            <person name="William W."/>
        </authorList>
    </citation>
    <scope>NUCLEOTIDE SEQUENCE</scope>
</reference>
<dbReference type="PROSITE" id="PS50082">
    <property type="entry name" value="WD_REPEATS_2"/>
    <property type="match status" value="8"/>
</dbReference>
<feature type="repeat" description="WD" evidence="3">
    <location>
        <begin position="3102"/>
        <end position="3133"/>
    </location>
</feature>